<evidence type="ECO:0000313" key="2">
    <source>
        <dbReference type="Proteomes" id="UP000029920"/>
    </source>
</evidence>
<gene>
    <name evidence="1" type="ORF">LS72_009370</name>
</gene>
<keyword evidence="2" id="KW-1185">Reference proteome</keyword>
<comment type="caution">
    <text evidence="1">The sequence shown here is derived from an EMBL/GenBank/DDBJ whole genome shotgun (WGS) entry which is preliminary data.</text>
</comment>
<dbReference type="RefSeq" id="WP_034555066.1">
    <property type="nucleotide sequence ID" value="NZ_JRPC02000030.1"/>
</dbReference>
<dbReference type="EMBL" id="JRPC02000030">
    <property type="protein sequence ID" value="TLE13940.1"/>
    <property type="molecule type" value="Genomic_DNA"/>
</dbReference>
<dbReference type="AlphaFoldDB" id="A0A4U8UGX4"/>
<evidence type="ECO:0000313" key="1">
    <source>
        <dbReference type="EMBL" id="TLE13940.1"/>
    </source>
</evidence>
<sequence>MLIVGPQQIPAVVNGVTQYFNNTYSVRLNDDGSGTNFITMPFELSNRTFIIGGNAGLDIARVHRTGALKFTNTSEVHVFYAHRSYSANRQLSPITFPVVPQNKIALFVYGTSRNGWAKGRGFANITFYWN</sequence>
<protein>
    <submittedName>
        <fullName evidence="1">Uncharacterized protein</fullName>
    </submittedName>
</protein>
<reference evidence="1 2" key="1">
    <citation type="journal article" date="2014" name="Genome Announc.">
        <title>Draft genome sequences of eight enterohepatic helicobacter species isolated from both laboratory and wild rodents.</title>
        <authorList>
            <person name="Sheh A."/>
            <person name="Shen Z."/>
            <person name="Fox J.G."/>
        </authorList>
    </citation>
    <scope>NUCLEOTIDE SEQUENCE [LARGE SCALE GENOMIC DNA]</scope>
    <source>
        <strain evidence="1 2">MIT-03-7007</strain>
    </source>
</reference>
<proteinExistence type="predicted"/>
<name>A0A4U8UGX4_9HELI</name>
<accession>A0A4U8UGX4</accession>
<organism evidence="1 2">
    <name type="scientific">Helicobacter apodemus</name>
    <dbReference type="NCBI Taxonomy" id="135569"/>
    <lineage>
        <taxon>Bacteria</taxon>
        <taxon>Pseudomonadati</taxon>
        <taxon>Campylobacterota</taxon>
        <taxon>Epsilonproteobacteria</taxon>
        <taxon>Campylobacterales</taxon>
        <taxon>Helicobacteraceae</taxon>
        <taxon>Helicobacter</taxon>
    </lineage>
</organism>
<dbReference type="Proteomes" id="UP000029920">
    <property type="component" value="Unassembled WGS sequence"/>
</dbReference>